<dbReference type="Gene3D" id="3.30.420.10">
    <property type="entry name" value="Ribonuclease H-like superfamily/Ribonuclease H"/>
    <property type="match status" value="1"/>
</dbReference>
<accession>A0A7D9ENJ6</accession>
<gene>
    <name evidence="2" type="ORF">PACLA_8A045832</name>
</gene>
<keyword evidence="3" id="KW-1185">Reference proteome</keyword>
<dbReference type="Pfam" id="PF13358">
    <property type="entry name" value="DDE_3"/>
    <property type="match status" value="1"/>
</dbReference>
<dbReference type="GO" id="GO:0003676">
    <property type="term" value="F:nucleic acid binding"/>
    <property type="evidence" value="ECO:0007669"/>
    <property type="project" value="InterPro"/>
</dbReference>
<feature type="domain" description="Tc1-like transposase DDE" evidence="1">
    <location>
        <begin position="67"/>
        <end position="150"/>
    </location>
</feature>
<dbReference type="InterPro" id="IPR038717">
    <property type="entry name" value="Tc1-like_DDE_dom"/>
</dbReference>
<protein>
    <submittedName>
        <fullName evidence="2">Transposable element Tcb1 transposase</fullName>
    </submittedName>
</protein>
<proteinExistence type="predicted"/>
<reference evidence="2" key="1">
    <citation type="submission" date="2020-04" db="EMBL/GenBank/DDBJ databases">
        <authorList>
            <person name="Alioto T."/>
            <person name="Alioto T."/>
            <person name="Gomez Garrido J."/>
        </authorList>
    </citation>
    <scope>NUCLEOTIDE SEQUENCE</scope>
    <source>
        <strain evidence="2">A484AB</strain>
    </source>
</reference>
<organism evidence="2 3">
    <name type="scientific">Paramuricea clavata</name>
    <name type="common">Red gorgonian</name>
    <name type="synonym">Violescent sea-whip</name>
    <dbReference type="NCBI Taxonomy" id="317549"/>
    <lineage>
        <taxon>Eukaryota</taxon>
        <taxon>Metazoa</taxon>
        <taxon>Cnidaria</taxon>
        <taxon>Anthozoa</taxon>
        <taxon>Octocorallia</taxon>
        <taxon>Malacalcyonacea</taxon>
        <taxon>Plexauridae</taxon>
        <taxon>Paramuricea</taxon>
    </lineage>
</organism>
<dbReference type="EMBL" id="CACRXK020008184">
    <property type="protein sequence ID" value="CAB4014173.1"/>
    <property type="molecule type" value="Genomic_DNA"/>
</dbReference>
<sequence length="152" mass="17487">MSLSIWMQYHLYTRTTLIRQQFNRNRECGERKVKGLPSLRKAAKLWQVGDAFMFLQPSLGVKGIILSQVYDKMNGDFLAEFIQNNFNLCFGKAGPKTGRKRLLVMDNDPCQTSKKAMLALTQIECDLHRIPPRSPDINPIENMFHLVKKNTA</sequence>
<evidence type="ECO:0000313" key="3">
    <source>
        <dbReference type="Proteomes" id="UP001152795"/>
    </source>
</evidence>
<name>A0A7D9ENJ6_PARCT</name>
<evidence type="ECO:0000313" key="2">
    <source>
        <dbReference type="EMBL" id="CAB4014173.1"/>
    </source>
</evidence>
<dbReference type="Proteomes" id="UP001152795">
    <property type="component" value="Unassembled WGS sequence"/>
</dbReference>
<comment type="caution">
    <text evidence="2">The sequence shown here is derived from an EMBL/GenBank/DDBJ whole genome shotgun (WGS) entry which is preliminary data.</text>
</comment>
<dbReference type="InterPro" id="IPR036397">
    <property type="entry name" value="RNaseH_sf"/>
</dbReference>
<dbReference type="AlphaFoldDB" id="A0A7D9ENJ6"/>
<evidence type="ECO:0000259" key="1">
    <source>
        <dbReference type="Pfam" id="PF13358"/>
    </source>
</evidence>